<feature type="region of interest" description="Disordered" evidence="1">
    <location>
        <begin position="97"/>
        <end position="169"/>
    </location>
</feature>
<feature type="compositionally biased region" description="Acidic residues" evidence="1">
    <location>
        <begin position="107"/>
        <end position="140"/>
    </location>
</feature>
<evidence type="ECO:0000256" key="1">
    <source>
        <dbReference type="SAM" id="MobiDB-lite"/>
    </source>
</evidence>
<comment type="caution">
    <text evidence="3">The sequence shown here is derived from an EMBL/GenBank/DDBJ whole genome shotgun (WGS) entry which is preliminary data.</text>
</comment>
<evidence type="ECO:0000313" key="4">
    <source>
        <dbReference type="Proteomes" id="UP001058974"/>
    </source>
</evidence>
<name>A0A9D4XKU4_PEA</name>
<proteinExistence type="predicted"/>
<accession>A0A9D4XKU4</accession>
<evidence type="ECO:0000313" key="3">
    <source>
        <dbReference type="EMBL" id="KAI5421819.1"/>
    </source>
</evidence>
<evidence type="ECO:0000259" key="2">
    <source>
        <dbReference type="Pfam" id="PF25597"/>
    </source>
</evidence>
<keyword evidence="4" id="KW-1185">Reference proteome</keyword>
<protein>
    <recommendedName>
        <fullName evidence="2">Retroviral polymerase SH3-like domain-containing protein</fullName>
    </recommendedName>
</protein>
<feature type="domain" description="Retroviral polymerase SH3-like" evidence="2">
    <location>
        <begin position="23"/>
        <end position="85"/>
    </location>
</feature>
<dbReference type="InterPro" id="IPR057670">
    <property type="entry name" value="SH3_retrovirus"/>
</dbReference>
<dbReference type="Pfam" id="PF25597">
    <property type="entry name" value="SH3_retrovirus"/>
    <property type="match status" value="1"/>
</dbReference>
<dbReference type="Proteomes" id="UP001058974">
    <property type="component" value="Chromosome 4"/>
</dbReference>
<dbReference type="AlphaFoldDB" id="A0A9D4XKU4"/>
<dbReference type="Gramene" id="Psat04G0530900-T1">
    <property type="protein sequence ID" value="KAI5421819.1"/>
    <property type="gene ID" value="KIW84_045309"/>
</dbReference>
<sequence length="169" mass="19109">MTRSMLKEKKGPHTLWGEVVATIAYVLNRYAKRRKLDDRRRVMFLVGHHSTYAYKLYCPVTNKVEFNKDVIMKEIKAWDWNKSQSNSSAVLILELTSEGDSASKDESESEGDSDAEVESESESDYEGESDSDPDSDDDPDSGGYHALEGSPTFDIVPTSEEDFEQVQRP</sequence>
<reference evidence="3 4" key="1">
    <citation type="journal article" date="2022" name="Nat. Genet.">
        <title>Improved pea reference genome and pan-genome highlight genomic features and evolutionary characteristics.</title>
        <authorList>
            <person name="Yang T."/>
            <person name="Liu R."/>
            <person name="Luo Y."/>
            <person name="Hu S."/>
            <person name="Wang D."/>
            <person name="Wang C."/>
            <person name="Pandey M.K."/>
            <person name="Ge S."/>
            <person name="Xu Q."/>
            <person name="Li N."/>
            <person name="Li G."/>
            <person name="Huang Y."/>
            <person name="Saxena R.K."/>
            <person name="Ji Y."/>
            <person name="Li M."/>
            <person name="Yan X."/>
            <person name="He Y."/>
            <person name="Liu Y."/>
            <person name="Wang X."/>
            <person name="Xiang C."/>
            <person name="Varshney R.K."/>
            <person name="Ding H."/>
            <person name="Gao S."/>
            <person name="Zong X."/>
        </authorList>
    </citation>
    <scope>NUCLEOTIDE SEQUENCE [LARGE SCALE GENOMIC DNA]</scope>
    <source>
        <strain evidence="3 4">cv. Zhongwan 6</strain>
    </source>
</reference>
<gene>
    <name evidence="3" type="ORF">KIW84_045309</name>
</gene>
<dbReference type="EMBL" id="JAMSHJ010000004">
    <property type="protein sequence ID" value="KAI5421819.1"/>
    <property type="molecule type" value="Genomic_DNA"/>
</dbReference>
<organism evidence="3 4">
    <name type="scientific">Pisum sativum</name>
    <name type="common">Garden pea</name>
    <name type="synonym">Lathyrus oleraceus</name>
    <dbReference type="NCBI Taxonomy" id="3888"/>
    <lineage>
        <taxon>Eukaryota</taxon>
        <taxon>Viridiplantae</taxon>
        <taxon>Streptophyta</taxon>
        <taxon>Embryophyta</taxon>
        <taxon>Tracheophyta</taxon>
        <taxon>Spermatophyta</taxon>
        <taxon>Magnoliopsida</taxon>
        <taxon>eudicotyledons</taxon>
        <taxon>Gunneridae</taxon>
        <taxon>Pentapetalae</taxon>
        <taxon>rosids</taxon>
        <taxon>fabids</taxon>
        <taxon>Fabales</taxon>
        <taxon>Fabaceae</taxon>
        <taxon>Papilionoideae</taxon>
        <taxon>50 kb inversion clade</taxon>
        <taxon>NPAAA clade</taxon>
        <taxon>Hologalegina</taxon>
        <taxon>IRL clade</taxon>
        <taxon>Fabeae</taxon>
        <taxon>Lathyrus</taxon>
    </lineage>
</organism>
<feature type="compositionally biased region" description="Acidic residues" evidence="1">
    <location>
        <begin position="159"/>
        <end position="169"/>
    </location>
</feature>